<feature type="transmembrane region" description="Helical" evidence="1">
    <location>
        <begin position="64"/>
        <end position="84"/>
    </location>
</feature>
<dbReference type="EMBL" id="JBHSBW010000007">
    <property type="protein sequence ID" value="MFC4210596.1"/>
    <property type="molecule type" value="Genomic_DNA"/>
</dbReference>
<gene>
    <name evidence="3" type="ORF">ACFOWA_05365</name>
</gene>
<name>A0ABV8P925_9SPHI</name>
<proteinExistence type="predicted"/>
<organism evidence="3 4">
    <name type="scientific">Pedobacter lithocola</name>
    <dbReference type="NCBI Taxonomy" id="1908239"/>
    <lineage>
        <taxon>Bacteria</taxon>
        <taxon>Pseudomonadati</taxon>
        <taxon>Bacteroidota</taxon>
        <taxon>Sphingobacteriia</taxon>
        <taxon>Sphingobacteriales</taxon>
        <taxon>Sphingobacteriaceae</taxon>
        <taxon>Pedobacter</taxon>
    </lineage>
</organism>
<protein>
    <submittedName>
        <fullName evidence="3">ComEC/Rec2 family competence protein</fullName>
    </submittedName>
</protein>
<dbReference type="InterPro" id="IPR025405">
    <property type="entry name" value="DUF4131"/>
</dbReference>
<keyword evidence="1" id="KW-1133">Transmembrane helix</keyword>
<evidence type="ECO:0000313" key="4">
    <source>
        <dbReference type="Proteomes" id="UP001595789"/>
    </source>
</evidence>
<reference evidence="4" key="1">
    <citation type="journal article" date="2019" name="Int. J. Syst. Evol. Microbiol.">
        <title>The Global Catalogue of Microorganisms (GCM) 10K type strain sequencing project: providing services to taxonomists for standard genome sequencing and annotation.</title>
        <authorList>
            <consortium name="The Broad Institute Genomics Platform"/>
            <consortium name="The Broad Institute Genome Sequencing Center for Infectious Disease"/>
            <person name="Wu L."/>
            <person name="Ma J."/>
        </authorList>
    </citation>
    <scope>NUCLEOTIDE SEQUENCE [LARGE SCALE GENOMIC DNA]</scope>
    <source>
        <strain evidence="4">CCM 8691</strain>
    </source>
</reference>
<dbReference type="RefSeq" id="WP_378982515.1">
    <property type="nucleotide sequence ID" value="NZ_JBHSBW010000007.1"/>
</dbReference>
<dbReference type="Proteomes" id="UP001595789">
    <property type="component" value="Unassembled WGS sequence"/>
</dbReference>
<comment type="caution">
    <text evidence="3">The sequence shown here is derived from an EMBL/GenBank/DDBJ whole genome shotgun (WGS) entry which is preliminary data.</text>
</comment>
<keyword evidence="1" id="KW-0472">Membrane</keyword>
<feature type="transmembrane region" description="Helical" evidence="1">
    <location>
        <begin position="31"/>
        <end position="52"/>
    </location>
</feature>
<feature type="domain" description="DUF4131" evidence="2">
    <location>
        <begin position="31"/>
        <end position="196"/>
    </location>
</feature>
<evidence type="ECO:0000256" key="1">
    <source>
        <dbReference type="SAM" id="Phobius"/>
    </source>
</evidence>
<accession>A0ABV8P925</accession>
<evidence type="ECO:0000259" key="2">
    <source>
        <dbReference type="Pfam" id="PF13567"/>
    </source>
</evidence>
<evidence type="ECO:0000313" key="3">
    <source>
        <dbReference type="EMBL" id="MFC4210596.1"/>
    </source>
</evidence>
<keyword evidence="4" id="KW-1185">Reference proteome</keyword>
<dbReference type="Pfam" id="PF13567">
    <property type="entry name" value="DUF4131"/>
    <property type="match status" value="1"/>
</dbReference>
<keyword evidence="1" id="KW-0812">Transmembrane</keyword>
<sequence>MFKAEYIFARILFPFIIGIGIFYFFPTEKMIWILAGVCAIIFITIFFINIFYKKLNAYRFKGFTGVLIFLFFFAFAGLLCLLNNEKLKADYFAKENFTYLKIWVNNEPEQTNDILRFKARVVSGYENSKQIKLSGQLLLALKIDSLNPVALKYGDELFVSAKYLEVEPPYNPAEFDFKSWLASQNVYQQTFINQSHLLKTNRNIGNPIIRFALNLRE</sequence>
<feature type="transmembrane region" description="Helical" evidence="1">
    <location>
        <begin position="7"/>
        <end position="25"/>
    </location>
</feature>